<dbReference type="PANTHER" id="PTHR45528:SF10">
    <property type="entry name" value="METHYL-ACCEPTING CHEMOTAXIS PROTEIN"/>
    <property type="match status" value="1"/>
</dbReference>
<evidence type="ECO:0000256" key="1">
    <source>
        <dbReference type="ARBA" id="ARBA00000085"/>
    </source>
</evidence>
<keyword evidence="6" id="KW-0597">Phosphoprotein</keyword>
<dbReference type="Gene3D" id="3.30.450.20">
    <property type="entry name" value="PAS domain"/>
    <property type="match status" value="2"/>
</dbReference>
<dbReference type="SMART" id="SM00304">
    <property type="entry name" value="HAMP"/>
    <property type="match status" value="1"/>
</dbReference>
<dbReference type="Gene3D" id="1.10.287.130">
    <property type="match status" value="1"/>
</dbReference>
<keyword evidence="10" id="KW-0175">Coiled coil</keyword>
<dbReference type="EC" id="2.7.13.3" evidence="4"/>
<dbReference type="RefSeq" id="WP_406582040.1">
    <property type="nucleotide sequence ID" value="NZ_JBJHQH010000015.1"/>
</dbReference>
<dbReference type="Proteomes" id="UP001623041">
    <property type="component" value="Unassembled WGS sequence"/>
</dbReference>
<feature type="domain" description="HAMP" evidence="12">
    <location>
        <begin position="283"/>
        <end position="335"/>
    </location>
</feature>
<keyword evidence="11" id="KW-0812">Transmembrane</keyword>
<keyword evidence="5" id="KW-1003">Cell membrane</keyword>
<evidence type="ECO:0000256" key="11">
    <source>
        <dbReference type="SAM" id="Phobius"/>
    </source>
</evidence>
<dbReference type="EMBL" id="JBJHQH010000015">
    <property type="protein sequence ID" value="MFK9093529.1"/>
    <property type="molecule type" value="Genomic_DNA"/>
</dbReference>
<comment type="catalytic activity">
    <reaction evidence="1">
        <text>ATP + protein L-histidine = ADP + protein N-phospho-L-histidine.</text>
        <dbReference type="EC" id="2.7.13.3"/>
    </reaction>
</comment>
<keyword evidence="11" id="KW-1133">Transmembrane helix</keyword>
<dbReference type="InterPro" id="IPR003660">
    <property type="entry name" value="HAMP_dom"/>
</dbReference>
<keyword evidence="7" id="KW-0808">Transferase</keyword>
<evidence type="ECO:0000256" key="7">
    <source>
        <dbReference type="ARBA" id="ARBA00022679"/>
    </source>
</evidence>
<evidence type="ECO:0000256" key="6">
    <source>
        <dbReference type="ARBA" id="ARBA00022553"/>
    </source>
</evidence>
<keyword evidence="14" id="KW-1185">Reference proteome</keyword>
<feature type="transmembrane region" description="Helical" evidence="11">
    <location>
        <begin position="18"/>
        <end position="38"/>
    </location>
</feature>
<accession>A0ABW8RJ57</accession>
<dbReference type="InterPro" id="IPR050398">
    <property type="entry name" value="HssS/ArlS-like"/>
</dbReference>
<gene>
    <name evidence="13" type="ORF">ACJEBI_18855</name>
</gene>
<dbReference type="Pfam" id="PF00672">
    <property type="entry name" value="HAMP"/>
    <property type="match status" value="1"/>
</dbReference>
<evidence type="ECO:0000256" key="5">
    <source>
        <dbReference type="ARBA" id="ARBA00022475"/>
    </source>
</evidence>
<comment type="subcellular location">
    <subcellularLocation>
        <location evidence="3">Cell membrane</location>
    </subcellularLocation>
    <subcellularLocation>
        <location evidence="2">Membrane</location>
        <topology evidence="2">Multi-pass membrane protein</topology>
    </subcellularLocation>
</comment>
<keyword evidence="9 11" id="KW-0472">Membrane</keyword>
<dbReference type="SUPFAM" id="SSF158472">
    <property type="entry name" value="HAMP domain-like"/>
    <property type="match status" value="1"/>
</dbReference>
<dbReference type="Gene3D" id="1.10.8.500">
    <property type="entry name" value="HAMP domain in histidine kinase"/>
    <property type="match status" value="1"/>
</dbReference>
<evidence type="ECO:0000256" key="9">
    <source>
        <dbReference type="ARBA" id="ARBA00023136"/>
    </source>
</evidence>
<reference evidence="13 14" key="1">
    <citation type="submission" date="2024-11" db="EMBL/GenBank/DDBJ databases">
        <authorList>
            <person name="Lucas J.A."/>
        </authorList>
    </citation>
    <scope>NUCLEOTIDE SEQUENCE [LARGE SCALE GENOMIC DNA]</scope>
    <source>
        <strain evidence="13 14">Z 5.4</strain>
    </source>
</reference>
<evidence type="ECO:0000256" key="10">
    <source>
        <dbReference type="SAM" id="Coils"/>
    </source>
</evidence>
<evidence type="ECO:0000259" key="12">
    <source>
        <dbReference type="PROSITE" id="PS50885"/>
    </source>
</evidence>
<dbReference type="PANTHER" id="PTHR45528">
    <property type="entry name" value="SENSOR HISTIDINE KINASE CPXA"/>
    <property type="match status" value="1"/>
</dbReference>
<evidence type="ECO:0000256" key="4">
    <source>
        <dbReference type="ARBA" id="ARBA00012438"/>
    </source>
</evidence>
<feature type="transmembrane region" description="Helical" evidence="11">
    <location>
        <begin position="264"/>
        <end position="286"/>
    </location>
</feature>
<sequence length="492" mass="56172">MGGKIRNLLSSQPIRIKVLVFGIIMSIIPLLLISYYYYSNVKADLENRILANQKLVLQNLSSEIELEFNQTFQQLQLAIALKQQGKQQNIFYDLLKQNESIEEIVVMDDLGYVQRKVSRYNLNLPLQNEKWFSDSFWSDFQIKNRTYGKVEFNQFGQPIMKIMIPYIEDGKQKGIGAVIQLQKIIGKISSLRQEDSSYLFLLDEDGKVIAHQDYSQLWKKHSNSAKSDILGVQTEISGLDWTFVMEQPATIAYEPINHLFRNGLYVAAIATIIVSLISVYAGLYFTTPIIYLEKGMNYLKAGRKPAPILLNRQDELGKLAASFNEMSNKLKEKSLRLEQEKERLSVVVNGIEAGLALVTKEYQVTWMNPLLQNWIHHQNLNLPCFTLFGGKQEACEECPITCPELDANGNSIMKTKGVNEEERMFNHRIFPLNHAMKGEGEFLIVIEDITEQKQIEEKMIQTDKLSALGLMASSFAHEVNNPLATINVFAEI</sequence>
<evidence type="ECO:0000256" key="8">
    <source>
        <dbReference type="ARBA" id="ARBA00022777"/>
    </source>
</evidence>
<organism evidence="13 14">
    <name type="scientific">Bacillus salipaludis</name>
    <dbReference type="NCBI Taxonomy" id="2547811"/>
    <lineage>
        <taxon>Bacteria</taxon>
        <taxon>Bacillati</taxon>
        <taxon>Bacillota</taxon>
        <taxon>Bacilli</taxon>
        <taxon>Bacillales</taxon>
        <taxon>Bacillaceae</taxon>
        <taxon>Bacillus</taxon>
    </lineage>
</organism>
<comment type="caution">
    <text evidence="13">The sequence shown here is derived from an EMBL/GenBank/DDBJ whole genome shotgun (WGS) entry which is preliminary data.</text>
</comment>
<evidence type="ECO:0000313" key="13">
    <source>
        <dbReference type="EMBL" id="MFK9093529.1"/>
    </source>
</evidence>
<evidence type="ECO:0000256" key="2">
    <source>
        <dbReference type="ARBA" id="ARBA00004141"/>
    </source>
</evidence>
<keyword evidence="8" id="KW-0418">Kinase</keyword>
<name>A0ABW8RJ57_9BACI</name>
<proteinExistence type="predicted"/>
<protein>
    <recommendedName>
        <fullName evidence="4">histidine kinase</fullName>
        <ecNumber evidence="4">2.7.13.3</ecNumber>
    </recommendedName>
</protein>
<dbReference type="CDD" id="cd06225">
    <property type="entry name" value="HAMP"/>
    <property type="match status" value="1"/>
</dbReference>
<evidence type="ECO:0000313" key="14">
    <source>
        <dbReference type="Proteomes" id="UP001623041"/>
    </source>
</evidence>
<dbReference type="PROSITE" id="PS50885">
    <property type="entry name" value="HAMP"/>
    <property type="match status" value="1"/>
</dbReference>
<evidence type="ECO:0000256" key="3">
    <source>
        <dbReference type="ARBA" id="ARBA00004236"/>
    </source>
</evidence>
<feature type="coiled-coil region" evidence="10">
    <location>
        <begin position="320"/>
        <end position="347"/>
    </location>
</feature>